<dbReference type="AlphaFoldDB" id="A0A0F6PYK8"/>
<feature type="region of interest" description="Disordered" evidence="1">
    <location>
        <begin position="1"/>
        <end position="20"/>
    </location>
</feature>
<protein>
    <submittedName>
        <fullName evidence="2">Putative Snf7 domain-containing protein</fullName>
    </submittedName>
</protein>
<dbReference type="Gene3D" id="6.10.140.1230">
    <property type="match status" value="1"/>
</dbReference>
<proteinExistence type="predicted"/>
<feature type="compositionally biased region" description="Low complexity" evidence="1">
    <location>
        <begin position="202"/>
        <end position="214"/>
    </location>
</feature>
<sequence>MTQLQDKWSKQPQPGITDKINDVIKPKGALKPRIQIAIKKLKLQISKLDSMLIKLKERDTKIFQRIVEATQQHDTQTTKVLSNELAEIRKVTKILSGARIALERIELRLTTTSDIGDTVLTIMPTMGLMKNLKSSLGKIMPGAEQEISQMAEMLGGFMTESFSGDGAFGIDDSTNMESEKILQEATAVAENSTGDLFPSVPTSTTSTISSSKFL</sequence>
<organism evidence="2">
    <name type="scientific">uncultured organism</name>
    <dbReference type="NCBI Taxonomy" id="155900"/>
    <lineage>
        <taxon>unclassified sequences</taxon>
        <taxon>environmental samples</taxon>
    </lineage>
</organism>
<feature type="compositionally biased region" description="Polar residues" evidence="1">
    <location>
        <begin position="1"/>
        <end position="14"/>
    </location>
</feature>
<dbReference type="EMBL" id="KP869653">
    <property type="protein sequence ID" value="AKC94924.1"/>
    <property type="molecule type" value="Genomic_DNA"/>
</dbReference>
<feature type="region of interest" description="Disordered" evidence="1">
    <location>
        <begin position="192"/>
        <end position="214"/>
    </location>
</feature>
<evidence type="ECO:0000256" key="1">
    <source>
        <dbReference type="SAM" id="MobiDB-lite"/>
    </source>
</evidence>
<reference evidence="2" key="1">
    <citation type="journal article" date="2015" name="Nature">
        <title>Complex archaea that bridge the gap between prokaryotes and eukaryotes.</title>
        <authorList>
            <person name="Spang A."/>
            <person name="Saw J.H."/>
            <person name="Jorgensen S.L."/>
            <person name="Zaremba-Niedzwiedzka K."/>
            <person name="Martijn J."/>
            <person name="Lind A.E."/>
            <person name="van Eijk R."/>
            <person name="Schleper C."/>
            <person name="Guy L."/>
            <person name="Ettema T.J."/>
        </authorList>
    </citation>
    <scope>NUCLEOTIDE SEQUENCE</scope>
</reference>
<accession>A0A0F6PYK8</accession>
<evidence type="ECO:0000313" key="2">
    <source>
        <dbReference type="EMBL" id="AKC94924.1"/>
    </source>
</evidence>
<name>A0A0F6PYK8_9ZZZZ</name>